<sequence length="343" mass="38442">MNTPEKILIIRTDRIGDVTLTLPMAHAIKKFYPGAQVAFLVREYTRPLAENNKYIDETLVLKEKNGKILYGENIELLKKFDACFLVHPTFELALLVYLSGIKIRAGTGYRWYSFLFNRKIYEHRKYAEKHELEFNLSMLNAIGINYETIADNIDFGLRPDAETSEEVKTFLKNNDVDTESKLIIIHPGSGGSSVDLPFDNMKRLVTKLSQIDGAEILITGSKSETELCARLIVSEKTKNLAGVFNLKELIALISLSDILIANSTGPIHIAAALNKFVVGFYPKVVSCSAERWGPYTDNKAVFKPETECNNCTIKKCMITNCMSAIDIDKVVDTIANQLSVSND</sequence>
<dbReference type="RefSeq" id="WP_014855563.1">
    <property type="nucleotide sequence ID" value="NC_018178.1"/>
</dbReference>
<keyword evidence="2 3" id="KW-0808">Transferase</keyword>
<organism evidence="3 4">
    <name type="scientific">Melioribacter roseus (strain DSM 23840 / JCM 17771 / VKM B-2668 / P3M-2)</name>
    <dbReference type="NCBI Taxonomy" id="1191523"/>
    <lineage>
        <taxon>Bacteria</taxon>
        <taxon>Pseudomonadati</taxon>
        <taxon>Ignavibacteriota</taxon>
        <taxon>Ignavibacteria</taxon>
        <taxon>Ignavibacteriales</taxon>
        <taxon>Melioribacteraceae</taxon>
        <taxon>Melioribacter</taxon>
    </lineage>
</organism>
<keyword evidence="4" id="KW-1185">Reference proteome</keyword>
<reference evidence="3 4" key="1">
    <citation type="journal article" date="2013" name="PLoS ONE">
        <title>Genomic analysis of Melioribacter roseus, facultatively anaerobic organotrophic bacterium representing a novel deep lineage within Bacteriodetes/Chlorobi group.</title>
        <authorList>
            <person name="Kadnikov V.V."/>
            <person name="Mardanov A.V."/>
            <person name="Podosokorskaya O.A."/>
            <person name="Gavrilov S.N."/>
            <person name="Kublanov I.V."/>
            <person name="Beletsky A.V."/>
            <person name="Bonch-Osmolovskaya E.A."/>
            <person name="Ravin N.V."/>
        </authorList>
    </citation>
    <scope>NUCLEOTIDE SEQUENCE [LARGE SCALE GENOMIC DNA]</scope>
    <source>
        <strain evidence="4">JCM 17771 / P3M-2</strain>
    </source>
</reference>
<evidence type="ECO:0000256" key="2">
    <source>
        <dbReference type="ARBA" id="ARBA00022679"/>
    </source>
</evidence>
<protein>
    <submittedName>
        <fullName evidence="3">Glycosyl transferase, family 9</fullName>
    </submittedName>
</protein>
<proteinExistence type="predicted"/>
<keyword evidence="1" id="KW-0328">Glycosyltransferase</keyword>
<dbReference type="GO" id="GO:0005829">
    <property type="term" value="C:cytosol"/>
    <property type="evidence" value="ECO:0007669"/>
    <property type="project" value="TreeGrafter"/>
</dbReference>
<dbReference type="InterPro" id="IPR051199">
    <property type="entry name" value="LPS_LOS_Heptosyltrfase"/>
</dbReference>
<dbReference type="OrthoDB" id="9797795at2"/>
<dbReference type="STRING" id="1191523.MROS_0886"/>
<dbReference type="Gene3D" id="3.40.50.2000">
    <property type="entry name" value="Glycogen Phosphorylase B"/>
    <property type="match status" value="2"/>
</dbReference>
<dbReference type="Pfam" id="PF01075">
    <property type="entry name" value="Glyco_transf_9"/>
    <property type="match status" value="1"/>
</dbReference>
<dbReference type="GO" id="GO:0009244">
    <property type="term" value="P:lipopolysaccharide core region biosynthetic process"/>
    <property type="evidence" value="ECO:0007669"/>
    <property type="project" value="TreeGrafter"/>
</dbReference>
<dbReference type="HOGENOM" id="CLU_038371_1_0_10"/>
<dbReference type="EMBL" id="CP003557">
    <property type="protein sequence ID" value="AFN74127.1"/>
    <property type="molecule type" value="Genomic_DNA"/>
</dbReference>
<gene>
    <name evidence="3" type="ordered locus">MROS_0886</name>
</gene>
<dbReference type="Proteomes" id="UP000009011">
    <property type="component" value="Chromosome"/>
</dbReference>
<dbReference type="KEGG" id="mro:MROS_0886"/>
<dbReference type="SUPFAM" id="SSF53756">
    <property type="entry name" value="UDP-Glycosyltransferase/glycogen phosphorylase"/>
    <property type="match status" value="1"/>
</dbReference>
<dbReference type="AlphaFoldDB" id="I6YU95"/>
<name>I6YU95_MELRP</name>
<dbReference type="GO" id="GO:0008713">
    <property type="term" value="F:ADP-heptose-lipopolysaccharide heptosyltransferase activity"/>
    <property type="evidence" value="ECO:0007669"/>
    <property type="project" value="TreeGrafter"/>
</dbReference>
<dbReference type="PANTHER" id="PTHR30160:SF15">
    <property type="entry name" value="GLYCOSYLTRANSFERASE HI_0523-RELATED"/>
    <property type="match status" value="1"/>
</dbReference>
<evidence type="ECO:0000313" key="4">
    <source>
        <dbReference type="Proteomes" id="UP000009011"/>
    </source>
</evidence>
<evidence type="ECO:0000256" key="1">
    <source>
        <dbReference type="ARBA" id="ARBA00022676"/>
    </source>
</evidence>
<dbReference type="eggNOG" id="COG0859">
    <property type="taxonomic scope" value="Bacteria"/>
</dbReference>
<dbReference type="PANTHER" id="PTHR30160">
    <property type="entry name" value="TETRAACYLDISACCHARIDE 4'-KINASE-RELATED"/>
    <property type="match status" value="1"/>
</dbReference>
<accession>I6YU95</accession>
<evidence type="ECO:0000313" key="3">
    <source>
        <dbReference type="EMBL" id="AFN74127.1"/>
    </source>
</evidence>
<dbReference type="CDD" id="cd03789">
    <property type="entry name" value="GT9_LPS_heptosyltransferase"/>
    <property type="match status" value="1"/>
</dbReference>
<dbReference type="InterPro" id="IPR002201">
    <property type="entry name" value="Glyco_trans_9"/>
</dbReference>